<dbReference type="InterPro" id="IPR036866">
    <property type="entry name" value="RibonucZ/Hydroxyglut_hydro"/>
</dbReference>
<sequence>MARRRTDRAGSAPQDRAAHGPYLGLGADGAIARLADLGIARKLFVHINNSNPLLRPHSAERAEAEAAGWRVPRAGEEISP</sequence>
<dbReference type="Gene3D" id="3.60.15.10">
    <property type="entry name" value="Ribonuclease Z/Hydroxyacylglutathione hydrolase-like"/>
    <property type="match status" value="1"/>
</dbReference>
<keyword evidence="3" id="KW-1185">Reference proteome</keyword>
<organism evidence="2 3">
    <name type="scientific">Limimaricola cinnabarinus LL-001</name>
    <dbReference type="NCBI Taxonomy" id="1337093"/>
    <lineage>
        <taxon>Bacteria</taxon>
        <taxon>Pseudomonadati</taxon>
        <taxon>Pseudomonadota</taxon>
        <taxon>Alphaproteobacteria</taxon>
        <taxon>Rhodobacterales</taxon>
        <taxon>Paracoccaceae</taxon>
        <taxon>Limimaricola</taxon>
    </lineage>
</organism>
<reference evidence="2" key="1">
    <citation type="journal article" date="2013" name="Genome Announc.">
        <title>Draft Genome Sequence of Loktanella cinnabarina LL-001T, Isolated from Deep-Sea Floor Sediment.</title>
        <authorList>
            <person name="Nishi S."/>
            <person name="Tsubouchi T."/>
            <person name="Takaki Y."/>
            <person name="Koyanagi R."/>
            <person name="Satoh N."/>
            <person name="Maruyama T."/>
            <person name="Hatada Y."/>
        </authorList>
    </citation>
    <scope>NUCLEOTIDE SEQUENCE [LARGE SCALE GENOMIC DNA]</scope>
    <source>
        <strain evidence="2">LL-001</strain>
    </source>
</reference>
<protein>
    <submittedName>
        <fullName evidence="2">Coenzyme PQQ synthesis protein B</fullName>
    </submittedName>
</protein>
<feature type="region of interest" description="Disordered" evidence="1">
    <location>
        <begin position="1"/>
        <end position="22"/>
    </location>
</feature>
<evidence type="ECO:0000313" key="2">
    <source>
        <dbReference type="EMBL" id="GAD56829.1"/>
    </source>
</evidence>
<evidence type="ECO:0000256" key="1">
    <source>
        <dbReference type="SAM" id="MobiDB-lite"/>
    </source>
</evidence>
<dbReference type="AlphaFoldDB" id="U3AGN5"/>
<accession>U3AGN5</accession>
<dbReference type="STRING" id="1337093.MBELCI_2881"/>
<evidence type="ECO:0000313" key="3">
    <source>
        <dbReference type="Proteomes" id="UP000016566"/>
    </source>
</evidence>
<dbReference type="eggNOG" id="COG1235">
    <property type="taxonomic scope" value="Bacteria"/>
</dbReference>
<dbReference type="EMBL" id="BATB01000048">
    <property type="protein sequence ID" value="GAD56829.1"/>
    <property type="molecule type" value="Genomic_DNA"/>
</dbReference>
<dbReference type="SUPFAM" id="SSF56281">
    <property type="entry name" value="Metallo-hydrolase/oxidoreductase"/>
    <property type="match status" value="1"/>
</dbReference>
<proteinExistence type="predicted"/>
<comment type="caution">
    <text evidence="2">The sequence shown here is derived from an EMBL/GenBank/DDBJ whole genome shotgun (WGS) entry which is preliminary data.</text>
</comment>
<dbReference type="Proteomes" id="UP000016566">
    <property type="component" value="Unassembled WGS sequence"/>
</dbReference>
<name>U3AGN5_9RHOB</name>
<gene>
    <name evidence="2" type="ORF">MBELCI_2881</name>
</gene>